<evidence type="ECO:0000256" key="1">
    <source>
        <dbReference type="PIRSR" id="PIRSR005962-1"/>
    </source>
</evidence>
<evidence type="ECO:0000313" key="4">
    <source>
        <dbReference type="Proteomes" id="UP000446866"/>
    </source>
</evidence>
<keyword evidence="3" id="KW-0378">Hydrolase</keyword>
<dbReference type="CDD" id="cd03886">
    <property type="entry name" value="M20_Acy1"/>
    <property type="match status" value="1"/>
</dbReference>
<comment type="caution">
    <text evidence="3">The sequence shown here is derived from an EMBL/GenBank/DDBJ whole genome shotgun (WGS) entry which is preliminary data.</text>
</comment>
<feature type="binding site" evidence="1">
    <location>
        <position position="362"/>
    </location>
    <ligand>
        <name>Mn(2+)</name>
        <dbReference type="ChEBI" id="CHEBI:29035"/>
        <label>2</label>
    </ligand>
</feature>
<dbReference type="GO" id="GO:0016787">
    <property type="term" value="F:hydrolase activity"/>
    <property type="evidence" value="ECO:0007669"/>
    <property type="project" value="UniProtKB-KW"/>
</dbReference>
<dbReference type="InterPro" id="IPR011650">
    <property type="entry name" value="Peptidase_M20_dimer"/>
</dbReference>
<feature type="binding site" evidence="1">
    <location>
        <position position="133"/>
    </location>
    <ligand>
        <name>Mn(2+)</name>
        <dbReference type="ChEBI" id="CHEBI:29035"/>
        <label>2</label>
    </ligand>
</feature>
<keyword evidence="1" id="KW-0464">Manganese</keyword>
<dbReference type="InterPro" id="IPR017439">
    <property type="entry name" value="Amidohydrolase"/>
</dbReference>
<dbReference type="PIRSF" id="PIRSF005962">
    <property type="entry name" value="Pept_M20D_amidohydro"/>
    <property type="match status" value="1"/>
</dbReference>
<dbReference type="GO" id="GO:0046872">
    <property type="term" value="F:metal ion binding"/>
    <property type="evidence" value="ECO:0007669"/>
    <property type="project" value="UniProtKB-KW"/>
</dbReference>
<proteinExistence type="predicted"/>
<dbReference type="NCBIfam" id="TIGR01891">
    <property type="entry name" value="amidohydrolases"/>
    <property type="match status" value="1"/>
</dbReference>
<dbReference type="Pfam" id="PF07687">
    <property type="entry name" value="M20_dimer"/>
    <property type="match status" value="1"/>
</dbReference>
<feature type="domain" description="Peptidase M20 dimerisation" evidence="2">
    <location>
        <begin position="188"/>
        <end position="283"/>
    </location>
</feature>
<dbReference type="RefSeq" id="WP_160202852.1">
    <property type="nucleotide sequence ID" value="NZ_QXWK01000028.1"/>
</dbReference>
<feature type="binding site" evidence="1">
    <location>
        <position position="97"/>
    </location>
    <ligand>
        <name>Mn(2+)</name>
        <dbReference type="ChEBI" id="CHEBI:29035"/>
        <label>2</label>
    </ligand>
</feature>
<dbReference type="Gene3D" id="3.40.630.10">
    <property type="entry name" value="Zn peptidases"/>
    <property type="match status" value="1"/>
</dbReference>
<feature type="binding site" evidence="1">
    <location>
        <position position="99"/>
    </location>
    <ligand>
        <name>Mn(2+)</name>
        <dbReference type="ChEBI" id="CHEBI:29035"/>
        <label>2</label>
    </ligand>
</feature>
<gene>
    <name evidence="3" type="ORF">D0435_12980</name>
</gene>
<keyword evidence="4" id="KW-1185">Reference proteome</keyword>
<accession>A0A845QPC0</accession>
<dbReference type="SUPFAM" id="SSF55031">
    <property type="entry name" value="Bacterial exopeptidase dimerisation domain"/>
    <property type="match status" value="1"/>
</dbReference>
<dbReference type="InterPro" id="IPR036264">
    <property type="entry name" value="Bact_exopeptidase_dim_dom"/>
</dbReference>
<protein>
    <submittedName>
        <fullName evidence="3">Amidohydrolase</fullName>
    </submittedName>
</protein>
<dbReference type="Proteomes" id="UP000446866">
    <property type="component" value="Unassembled WGS sequence"/>
</dbReference>
<dbReference type="AlphaFoldDB" id="A0A845QPC0"/>
<keyword evidence="1" id="KW-0479">Metal-binding</keyword>
<dbReference type="Pfam" id="PF01546">
    <property type="entry name" value="Peptidase_M20"/>
    <property type="match status" value="1"/>
</dbReference>
<name>A0A845QPC0_9FIRM</name>
<dbReference type="PANTHER" id="PTHR11014:SF63">
    <property type="entry name" value="METALLOPEPTIDASE, PUTATIVE (AFU_ORTHOLOGUE AFUA_6G09600)-RELATED"/>
    <property type="match status" value="1"/>
</dbReference>
<sequence>MHPILEEAMSMKEETIAVRRQIHENAELGFDLPKTRKLVTDTLSAIGCTPKPLGEGITCTIGSGAPVILLRADMDALPQTEDTNLPFASQNGACHSCGHDAHTAMLLTAAKILKAHESQLAGTVKLMFQAGEETLLGSQKMIDAGILENPKVDAAMGLHMNFGPCGNYDLHPGTLAYSAHQMMPSADEFRITVKGRSAHGSSAFQGISAVSAASAIVTALQQLLALELPSDEQAILSIGSLHSGNASNVIPDEAVIMGNFRAYNPQYRDLLKTRVSEIAGGIAKAWRAEAVTEYIAGVAPNINDPEMAEEMAGYAAQVMDKVEVIPPVKGSEDFANLCSHVPTFFANVCGGSPEDGYAYSMHNPKATLDEDALPYGAAVHVICAMKWLANHK</sequence>
<dbReference type="EMBL" id="QXWK01000028">
    <property type="protein sequence ID" value="NBH62563.1"/>
    <property type="molecule type" value="Genomic_DNA"/>
</dbReference>
<dbReference type="Gene3D" id="3.30.70.360">
    <property type="match status" value="1"/>
</dbReference>
<dbReference type="SUPFAM" id="SSF53187">
    <property type="entry name" value="Zn-dependent exopeptidases"/>
    <property type="match status" value="1"/>
</dbReference>
<reference evidence="3 4" key="1">
    <citation type="submission" date="2018-08" db="EMBL/GenBank/DDBJ databases">
        <title>Murine metabolic-syndrome-specific gut microbial biobank.</title>
        <authorList>
            <person name="Liu C."/>
        </authorList>
    </citation>
    <scope>NUCLEOTIDE SEQUENCE [LARGE SCALE GENOMIC DNA]</scope>
    <source>
        <strain evidence="3 4">28</strain>
    </source>
</reference>
<organism evidence="3 4">
    <name type="scientific">Anaerotruncus colihominis</name>
    <dbReference type="NCBI Taxonomy" id="169435"/>
    <lineage>
        <taxon>Bacteria</taxon>
        <taxon>Bacillati</taxon>
        <taxon>Bacillota</taxon>
        <taxon>Clostridia</taxon>
        <taxon>Eubacteriales</taxon>
        <taxon>Oscillospiraceae</taxon>
        <taxon>Anaerotruncus</taxon>
    </lineage>
</organism>
<feature type="binding site" evidence="1">
    <location>
        <position position="159"/>
    </location>
    <ligand>
        <name>Mn(2+)</name>
        <dbReference type="ChEBI" id="CHEBI:29035"/>
        <label>2</label>
    </ligand>
</feature>
<comment type="cofactor">
    <cofactor evidence="1">
        <name>Mn(2+)</name>
        <dbReference type="ChEBI" id="CHEBI:29035"/>
    </cofactor>
    <text evidence="1">The Mn(2+) ion enhances activity.</text>
</comment>
<evidence type="ECO:0000259" key="2">
    <source>
        <dbReference type="Pfam" id="PF07687"/>
    </source>
</evidence>
<evidence type="ECO:0000313" key="3">
    <source>
        <dbReference type="EMBL" id="NBH62563.1"/>
    </source>
</evidence>
<dbReference type="InterPro" id="IPR002933">
    <property type="entry name" value="Peptidase_M20"/>
</dbReference>
<dbReference type="PANTHER" id="PTHR11014">
    <property type="entry name" value="PEPTIDASE M20 FAMILY MEMBER"/>
    <property type="match status" value="1"/>
</dbReference>